<reference evidence="3" key="1">
    <citation type="submission" date="2024-02" db="UniProtKB">
        <authorList>
            <consortium name="WormBaseParasite"/>
        </authorList>
    </citation>
    <scope>IDENTIFICATION</scope>
</reference>
<accession>A0AAF3FIP9</accession>
<proteinExistence type="predicted"/>
<feature type="signal peptide" evidence="1">
    <location>
        <begin position="1"/>
        <end position="18"/>
    </location>
</feature>
<dbReference type="WBParaSite" id="MBELARI_LOCUS6813">
    <property type="protein sequence ID" value="MBELARI_LOCUS6813"/>
    <property type="gene ID" value="MBELARI_LOCUS6813"/>
</dbReference>
<evidence type="ECO:0000313" key="2">
    <source>
        <dbReference type="Proteomes" id="UP000887575"/>
    </source>
</evidence>
<organism evidence="2 3">
    <name type="scientific">Mesorhabditis belari</name>
    <dbReference type="NCBI Taxonomy" id="2138241"/>
    <lineage>
        <taxon>Eukaryota</taxon>
        <taxon>Metazoa</taxon>
        <taxon>Ecdysozoa</taxon>
        <taxon>Nematoda</taxon>
        <taxon>Chromadorea</taxon>
        <taxon>Rhabditida</taxon>
        <taxon>Rhabditina</taxon>
        <taxon>Rhabditomorpha</taxon>
        <taxon>Rhabditoidea</taxon>
        <taxon>Rhabditidae</taxon>
        <taxon>Mesorhabditinae</taxon>
        <taxon>Mesorhabditis</taxon>
    </lineage>
</organism>
<sequence length="213" mass="23149">MFKFQLLMGIFCLKGLYGAQTINLTELDSTWVVSGYQTKLLSPITILSGAYYSVQFMSSGNYGAFAIFTAMPSLYASPTISLRPTNQVKAGCEHLVYQGGYPAAAGANRYLIHTFNSANTGPASSLSFIPSYSATISVPPNCPISIDAADYSKDYSVFANQSVYFNILVDQFFDGQAGTPQLKLSFDNQVGYILNKTTTGFSQNRNASSFRVN</sequence>
<dbReference type="AlphaFoldDB" id="A0AAF3FIP9"/>
<evidence type="ECO:0000256" key="1">
    <source>
        <dbReference type="SAM" id="SignalP"/>
    </source>
</evidence>
<protein>
    <submittedName>
        <fullName evidence="3">Uncharacterized protein</fullName>
    </submittedName>
</protein>
<keyword evidence="1" id="KW-0732">Signal</keyword>
<name>A0AAF3FIP9_9BILA</name>
<feature type="chain" id="PRO_5042295949" evidence="1">
    <location>
        <begin position="19"/>
        <end position="213"/>
    </location>
</feature>
<evidence type="ECO:0000313" key="3">
    <source>
        <dbReference type="WBParaSite" id="MBELARI_LOCUS6813"/>
    </source>
</evidence>
<keyword evidence="2" id="KW-1185">Reference proteome</keyword>
<dbReference type="Proteomes" id="UP000887575">
    <property type="component" value="Unassembled WGS sequence"/>
</dbReference>